<organism evidence="1 2">
    <name type="scientific">Phyllotreta striolata</name>
    <name type="common">Striped flea beetle</name>
    <name type="synonym">Crioceris striolata</name>
    <dbReference type="NCBI Taxonomy" id="444603"/>
    <lineage>
        <taxon>Eukaryota</taxon>
        <taxon>Metazoa</taxon>
        <taxon>Ecdysozoa</taxon>
        <taxon>Arthropoda</taxon>
        <taxon>Hexapoda</taxon>
        <taxon>Insecta</taxon>
        <taxon>Pterygota</taxon>
        <taxon>Neoptera</taxon>
        <taxon>Endopterygota</taxon>
        <taxon>Coleoptera</taxon>
        <taxon>Polyphaga</taxon>
        <taxon>Cucujiformia</taxon>
        <taxon>Chrysomeloidea</taxon>
        <taxon>Chrysomelidae</taxon>
        <taxon>Galerucinae</taxon>
        <taxon>Alticini</taxon>
        <taxon>Phyllotreta</taxon>
    </lineage>
</organism>
<dbReference type="OrthoDB" id="6659400at2759"/>
<dbReference type="AlphaFoldDB" id="A0A9P0DRS2"/>
<name>A0A9P0DRS2_PHYSR</name>
<dbReference type="Proteomes" id="UP001153712">
    <property type="component" value="Chromosome 2"/>
</dbReference>
<dbReference type="EMBL" id="OU900095">
    <property type="protein sequence ID" value="CAH1169170.1"/>
    <property type="molecule type" value="Genomic_DNA"/>
</dbReference>
<gene>
    <name evidence="1" type="ORF">PHYEVI_LOCUS5738</name>
</gene>
<reference evidence="1" key="1">
    <citation type="submission" date="2022-01" db="EMBL/GenBank/DDBJ databases">
        <authorList>
            <person name="King R."/>
        </authorList>
    </citation>
    <scope>NUCLEOTIDE SEQUENCE</scope>
</reference>
<sequence length="182" mass="21477">MWNSVEYEKENSAGNCWLDTIVNAYRKYKRRLFGDSRKDKLLDYTVRPNYKLVFAKYKDGFYRPGSLVDRNKKLRTFNVYFYHTKKCLSVQPRNIVLKHDNLLERRVCFTWGGHSKQGTVFGNDSPANGGFPSTFFIKGKRKPKWYKVNFKHVFLSKKQVVRMHVRDAGKRGFAKCKVCRIG</sequence>
<proteinExistence type="predicted"/>
<accession>A0A9P0DRS2</accession>
<keyword evidence="2" id="KW-1185">Reference proteome</keyword>
<protein>
    <submittedName>
        <fullName evidence="1">Uncharacterized protein</fullName>
    </submittedName>
</protein>
<evidence type="ECO:0000313" key="2">
    <source>
        <dbReference type="Proteomes" id="UP001153712"/>
    </source>
</evidence>
<evidence type="ECO:0000313" key="1">
    <source>
        <dbReference type="EMBL" id="CAH1169170.1"/>
    </source>
</evidence>